<dbReference type="AlphaFoldDB" id="A0A3N4KZD0"/>
<feature type="binding site" evidence="12">
    <location>
        <begin position="54"/>
        <end position="57"/>
    </location>
    <ligand>
        <name>substrate</name>
    </ligand>
</feature>
<dbReference type="PANTHER" id="PTHR28629:SF14">
    <property type="entry name" value="DIHYDROXYACETONE KINASE 1"/>
    <property type="match status" value="1"/>
</dbReference>
<keyword evidence="16" id="KW-1185">Reference proteome</keyword>
<evidence type="ECO:0000256" key="10">
    <source>
        <dbReference type="ARBA" id="ARBA00048898"/>
    </source>
</evidence>
<dbReference type="EMBL" id="ML119111">
    <property type="protein sequence ID" value="RPB15907.1"/>
    <property type="molecule type" value="Genomic_DNA"/>
</dbReference>
<evidence type="ECO:0000259" key="14">
    <source>
        <dbReference type="PROSITE" id="PS51481"/>
    </source>
</evidence>
<comment type="catalytic activity">
    <reaction evidence="9">
        <text>D-glyceraldehyde + ATP = D-glyceraldehyde 3-phosphate + ADP + H(+)</text>
        <dbReference type="Rhea" id="RHEA:13941"/>
        <dbReference type="ChEBI" id="CHEBI:15378"/>
        <dbReference type="ChEBI" id="CHEBI:17378"/>
        <dbReference type="ChEBI" id="CHEBI:30616"/>
        <dbReference type="ChEBI" id="CHEBI:59776"/>
        <dbReference type="ChEBI" id="CHEBI:456216"/>
        <dbReference type="EC" id="2.7.1.28"/>
    </reaction>
</comment>
<evidence type="ECO:0000256" key="11">
    <source>
        <dbReference type="PIRSR" id="PIRSR612734-1"/>
    </source>
</evidence>
<keyword evidence="4" id="KW-0808">Transferase</keyword>
<evidence type="ECO:0000256" key="9">
    <source>
        <dbReference type="ARBA" id="ARBA00047974"/>
    </source>
</evidence>
<dbReference type="SUPFAM" id="SSF101473">
    <property type="entry name" value="DhaL-like"/>
    <property type="match status" value="1"/>
</dbReference>
<accession>A0A3N4KZD0</accession>
<dbReference type="UniPathway" id="UPA00617">
    <property type="reaction ID" value="UER00669"/>
</dbReference>
<evidence type="ECO:0000256" key="1">
    <source>
        <dbReference type="ARBA" id="ARBA00003264"/>
    </source>
</evidence>
<evidence type="ECO:0000259" key="13">
    <source>
        <dbReference type="PROSITE" id="PS51480"/>
    </source>
</evidence>
<reference evidence="15 16" key="1">
    <citation type="journal article" date="2018" name="Nat. Ecol. Evol.">
        <title>Pezizomycetes genomes reveal the molecular basis of ectomycorrhizal truffle lifestyle.</title>
        <authorList>
            <person name="Murat C."/>
            <person name="Payen T."/>
            <person name="Noel B."/>
            <person name="Kuo A."/>
            <person name="Morin E."/>
            <person name="Chen J."/>
            <person name="Kohler A."/>
            <person name="Krizsan K."/>
            <person name="Balestrini R."/>
            <person name="Da Silva C."/>
            <person name="Montanini B."/>
            <person name="Hainaut M."/>
            <person name="Levati E."/>
            <person name="Barry K.W."/>
            <person name="Belfiori B."/>
            <person name="Cichocki N."/>
            <person name="Clum A."/>
            <person name="Dockter R.B."/>
            <person name="Fauchery L."/>
            <person name="Guy J."/>
            <person name="Iotti M."/>
            <person name="Le Tacon F."/>
            <person name="Lindquist E.A."/>
            <person name="Lipzen A."/>
            <person name="Malagnac F."/>
            <person name="Mello A."/>
            <person name="Molinier V."/>
            <person name="Miyauchi S."/>
            <person name="Poulain J."/>
            <person name="Riccioni C."/>
            <person name="Rubini A."/>
            <person name="Sitrit Y."/>
            <person name="Splivallo R."/>
            <person name="Traeger S."/>
            <person name="Wang M."/>
            <person name="Zifcakova L."/>
            <person name="Wipf D."/>
            <person name="Zambonelli A."/>
            <person name="Paolocci F."/>
            <person name="Nowrousian M."/>
            <person name="Ottonello S."/>
            <person name="Baldrian P."/>
            <person name="Spatafora J.W."/>
            <person name="Henrissat B."/>
            <person name="Nagy L.G."/>
            <person name="Aury J.M."/>
            <person name="Wincker P."/>
            <person name="Grigoriev I.V."/>
            <person name="Bonfante P."/>
            <person name="Martin F.M."/>
        </authorList>
    </citation>
    <scope>NUCLEOTIDE SEQUENCE [LARGE SCALE GENOMIC DNA]</scope>
    <source>
        <strain evidence="15 16">CCBAS932</strain>
    </source>
</reference>
<dbReference type="SUPFAM" id="SSF82549">
    <property type="entry name" value="DAK1/DegV-like"/>
    <property type="match status" value="1"/>
</dbReference>
<name>A0A3N4KZD0_9PEZI</name>
<feature type="domain" description="DhaK" evidence="14">
    <location>
        <begin position="9"/>
        <end position="349"/>
    </location>
</feature>
<evidence type="ECO:0000256" key="12">
    <source>
        <dbReference type="PIRSR" id="PIRSR612734-2"/>
    </source>
</evidence>
<evidence type="ECO:0000256" key="4">
    <source>
        <dbReference type="ARBA" id="ARBA00022679"/>
    </source>
</evidence>
<dbReference type="FunFam" id="3.30.1180.20:FF:000001">
    <property type="entry name" value="Dihydroxyacetone kinase 1"/>
    <property type="match status" value="1"/>
</dbReference>
<dbReference type="PROSITE" id="PS51481">
    <property type="entry name" value="DHAK"/>
    <property type="match status" value="1"/>
</dbReference>
<comment type="pathway">
    <text evidence="2">Polyol metabolism; glycerol fermentation; glycerone phosphate from glycerol (oxidative route): step 2/2.</text>
</comment>
<proteinExistence type="inferred from homology"/>
<keyword evidence="8" id="KW-0067">ATP-binding</keyword>
<dbReference type="InParanoid" id="A0A3N4KZD0"/>
<comment type="similarity">
    <text evidence="3">Belongs to the dihydroxyacetone kinase (DAK) family.</text>
</comment>
<keyword evidence="5" id="KW-0547">Nucleotide-binding</keyword>
<keyword evidence="7" id="KW-0319">Glycerol metabolism</keyword>
<feature type="domain" description="DhaL" evidence="13">
    <location>
        <begin position="386"/>
        <end position="580"/>
    </location>
</feature>
<comment type="function">
    <text evidence="1">Catalyzes both the phosphorylation of dihydroxyacetone and of glyceraldehyde.</text>
</comment>
<dbReference type="FunCoup" id="A0A3N4KZD0">
    <property type="interactions" value="389"/>
</dbReference>
<evidence type="ECO:0000313" key="16">
    <source>
        <dbReference type="Proteomes" id="UP000277580"/>
    </source>
</evidence>
<dbReference type="FunFam" id="3.40.50.10440:FF:000002">
    <property type="entry name" value="Dihydroxyacetone kinase"/>
    <property type="match status" value="1"/>
</dbReference>
<gene>
    <name evidence="15" type="ORF">P167DRAFT_501281</name>
</gene>
<dbReference type="GO" id="GO:0005829">
    <property type="term" value="C:cytosol"/>
    <property type="evidence" value="ECO:0007669"/>
    <property type="project" value="TreeGrafter"/>
</dbReference>
<keyword evidence="6 15" id="KW-0418">Kinase</keyword>
<feature type="active site" description="Tele-hemiaminal-histidine intermediate" evidence="11">
    <location>
        <position position="223"/>
    </location>
</feature>
<dbReference type="FunFam" id="1.25.40.340:FF:000001">
    <property type="entry name" value="Dihydroxyacetone kinase 1"/>
    <property type="match status" value="1"/>
</dbReference>
<dbReference type="Pfam" id="PF02734">
    <property type="entry name" value="Dak2"/>
    <property type="match status" value="1"/>
</dbReference>
<feature type="binding site" evidence="12">
    <location>
        <position position="111"/>
    </location>
    <ligand>
        <name>substrate</name>
    </ligand>
</feature>
<dbReference type="OrthoDB" id="1724672at2759"/>
<dbReference type="GO" id="GO:0019588">
    <property type="term" value="P:anaerobic glycerol catabolic process"/>
    <property type="evidence" value="ECO:0007669"/>
    <property type="project" value="UniProtKB-UniPathway"/>
</dbReference>
<sequence length="582" mass="61201">MSNKHFINDAADLVASALRSVPVTNPALKLDEENKIVYSKHNAADTVAIVSGGGAGHEPSFVSFVGSGILRAAVSGSIFASPSVRQIYNAIMHRVNPNNGVCMIVMNYTGDVLHFGLASEKAKAAGLDVEMVVVGDDVGVGREINGKVGRRGIAGTVLVHKVAGALAAAKGSLQEVTEVARLVSANLVSVGSSLGHVHVPGHGTVENEAALKETDVEVGMGIHNEQGFKRIPIPPLGELVSLLLKQLLDSSDKDRGYLEEVEKNEGWVLLVNNLGGVSPLEMGGVTAEVVKQLDATYGIEPKRVFSGTYMTSLNGNGFSISLLRLVDTGLGKGKSVLELLDAPCETIGWPMIVKPETWDNKVKGEVAEKIADDERIPSSKLKMDTAIFSKILTAGLKNLIEAEPEITKADDIVGDGDCGLALKSGAEAVLKFIDSGKVVPDAVITVAKLAEIVEEHMDGTSGAIYSIFLNSLAKALRRSGEENATLKTWATAAMAALVSLRRYTPAQPGDRTLVDALQPFIVALAEDKGLVTAAKAAREGADSTKGMRPRLGRSVYVSEVGDTLDPGAVGIAVLVEGFALYK</sequence>
<evidence type="ECO:0000256" key="5">
    <source>
        <dbReference type="ARBA" id="ARBA00022741"/>
    </source>
</evidence>
<dbReference type="InterPro" id="IPR012734">
    <property type="entry name" value="DhaK_ATP"/>
</dbReference>
<dbReference type="STRING" id="1392247.A0A3N4KZD0"/>
<dbReference type="GO" id="GO:0050354">
    <property type="term" value="F:triokinase activity"/>
    <property type="evidence" value="ECO:0007669"/>
    <property type="project" value="UniProtKB-EC"/>
</dbReference>
<dbReference type="InterPro" id="IPR036117">
    <property type="entry name" value="DhaL_dom_sf"/>
</dbReference>
<evidence type="ECO:0000256" key="6">
    <source>
        <dbReference type="ARBA" id="ARBA00022777"/>
    </source>
</evidence>
<dbReference type="SMART" id="SM01120">
    <property type="entry name" value="Dak2"/>
    <property type="match status" value="1"/>
</dbReference>
<dbReference type="InterPro" id="IPR004007">
    <property type="entry name" value="DhaL_dom"/>
</dbReference>
<dbReference type="Gene3D" id="3.30.1180.20">
    <property type="entry name" value="Dihydroxyacetone kinase, domain 2"/>
    <property type="match status" value="1"/>
</dbReference>
<dbReference type="Gene3D" id="1.25.40.340">
    <property type="match status" value="1"/>
</dbReference>
<dbReference type="InterPro" id="IPR004006">
    <property type="entry name" value="DhaK_dom"/>
</dbReference>
<evidence type="ECO:0000256" key="2">
    <source>
        <dbReference type="ARBA" id="ARBA00004778"/>
    </source>
</evidence>
<organism evidence="15 16">
    <name type="scientific">Morchella conica CCBAS932</name>
    <dbReference type="NCBI Taxonomy" id="1392247"/>
    <lineage>
        <taxon>Eukaryota</taxon>
        <taxon>Fungi</taxon>
        <taxon>Dikarya</taxon>
        <taxon>Ascomycota</taxon>
        <taxon>Pezizomycotina</taxon>
        <taxon>Pezizomycetes</taxon>
        <taxon>Pezizales</taxon>
        <taxon>Morchellaceae</taxon>
        <taxon>Morchella</taxon>
    </lineage>
</organism>
<dbReference type="PROSITE" id="PS51480">
    <property type="entry name" value="DHAL"/>
    <property type="match status" value="1"/>
</dbReference>
<dbReference type="Pfam" id="PF02733">
    <property type="entry name" value="Dak1"/>
    <property type="match status" value="1"/>
</dbReference>
<protein>
    <submittedName>
        <fullName evidence="15">Dihydroxyacetone kinase</fullName>
    </submittedName>
</protein>
<dbReference type="GO" id="GO:0004371">
    <property type="term" value="F:glycerone kinase activity"/>
    <property type="evidence" value="ECO:0007669"/>
    <property type="project" value="UniProtKB-EC"/>
</dbReference>
<comment type="catalytic activity">
    <reaction evidence="10">
        <text>dihydroxyacetone + ATP = dihydroxyacetone phosphate + ADP + H(+)</text>
        <dbReference type="Rhea" id="RHEA:15773"/>
        <dbReference type="ChEBI" id="CHEBI:15378"/>
        <dbReference type="ChEBI" id="CHEBI:16016"/>
        <dbReference type="ChEBI" id="CHEBI:30616"/>
        <dbReference type="ChEBI" id="CHEBI:57642"/>
        <dbReference type="ChEBI" id="CHEBI:456216"/>
        <dbReference type="EC" id="2.7.1.29"/>
    </reaction>
</comment>
<dbReference type="PANTHER" id="PTHR28629">
    <property type="entry name" value="TRIOKINASE/FMN CYCLASE"/>
    <property type="match status" value="1"/>
</dbReference>
<evidence type="ECO:0000256" key="8">
    <source>
        <dbReference type="ARBA" id="ARBA00022840"/>
    </source>
</evidence>
<evidence type="ECO:0000256" key="3">
    <source>
        <dbReference type="ARBA" id="ARBA00008757"/>
    </source>
</evidence>
<dbReference type="GO" id="GO:0005524">
    <property type="term" value="F:ATP binding"/>
    <property type="evidence" value="ECO:0007669"/>
    <property type="project" value="UniProtKB-KW"/>
</dbReference>
<evidence type="ECO:0000256" key="7">
    <source>
        <dbReference type="ARBA" id="ARBA00022798"/>
    </source>
</evidence>
<dbReference type="Gene3D" id="3.40.50.10440">
    <property type="entry name" value="Dihydroxyacetone kinase, domain 1"/>
    <property type="match status" value="1"/>
</dbReference>
<dbReference type="Proteomes" id="UP000277580">
    <property type="component" value="Unassembled WGS sequence"/>
</dbReference>
<dbReference type="InterPro" id="IPR050861">
    <property type="entry name" value="Dihydroxyacetone_Kinase"/>
</dbReference>
<evidence type="ECO:0000313" key="15">
    <source>
        <dbReference type="EMBL" id="RPB15907.1"/>
    </source>
</evidence>
<dbReference type="NCBIfam" id="TIGR02361">
    <property type="entry name" value="dak_ATP"/>
    <property type="match status" value="1"/>
</dbReference>